<reference evidence="7 8" key="1">
    <citation type="submission" date="2019-01" db="EMBL/GenBank/DDBJ databases">
        <authorList>
            <consortium name="Pathogen Informatics"/>
        </authorList>
    </citation>
    <scope>NUCLEOTIDE SEQUENCE [LARGE SCALE GENOMIC DNA]</scope>
    <source>
        <strain evidence="7 8">NCTC10179</strain>
    </source>
</reference>
<sequence length="416" mass="47728">MTIKVFETFAGIGSQHKSIKNINSKNEDIKFDIIATSEWDARCIIAYSAMHNKLNEETIEKTLKANNLLNEDQINEYLLKNVFSLNSKKPTNSITSKDLNFKKALVVANLINKNHSDIQSVEPSLIDQYKIDLITYSSPCQGLSLANMGRDKGIKDNSSTSHLIWQIGRIVSECENKPKYLLLENVKNLVGKYSAEYQEWTDFLKLNGYKTFTAVLNAQKHGSLQTRERVFALSVLEDIKTPFLNDQQYQEYLDNIGASNILKTQKELESKYKEIFDIDNKNTNDFNCKIRNTPSRIEILNKNKPLHNLELARQRNFAVNTLTTRQDRHPNAGYIKCENNDPNYLNARLITPQESLKIMGFSDQDYQKLKPFIKQGILNKECLYRFAGNSIDINPLNSVFQAIVNVERLNKTNKKG</sequence>
<feature type="active site" evidence="6">
    <location>
        <position position="140"/>
    </location>
</feature>
<evidence type="ECO:0000313" key="7">
    <source>
        <dbReference type="EMBL" id="VEU75853.1"/>
    </source>
</evidence>
<dbReference type="OrthoDB" id="9813719at2"/>
<dbReference type="EC" id="2.1.1.37" evidence="1"/>
<dbReference type="GO" id="GO:0032259">
    <property type="term" value="P:methylation"/>
    <property type="evidence" value="ECO:0007669"/>
    <property type="project" value="UniProtKB-KW"/>
</dbReference>
<dbReference type="PROSITE" id="PS00094">
    <property type="entry name" value="C5_MTASE_1"/>
    <property type="match status" value="1"/>
</dbReference>
<dbReference type="KEGG" id="mcou:NCTC10179_00009"/>
<comment type="similarity">
    <text evidence="6">Belongs to the class I-like SAM-binding methyltransferase superfamily. C5-methyltransferase family.</text>
</comment>
<organism evidence="7 8">
    <name type="scientific">Mycoplasmopsis columboralis</name>
    <dbReference type="NCBI Taxonomy" id="171282"/>
    <lineage>
        <taxon>Bacteria</taxon>
        <taxon>Bacillati</taxon>
        <taxon>Mycoplasmatota</taxon>
        <taxon>Mycoplasmoidales</taxon>
        <taxon>Metamycoplasmataceae</taxon>
        <taxon>Mycoplasmopsis</taxon>
    </lineage>
</organism>
<keyword evidence="5" id="KW-0680">Restriction system</keyword>
<evidence type="ECO:0000256" key="6">
    <source>
        <dbReference type="PROSITE-ProRule" id="PRU01016"/>
    </source>
</evidence>
<dbReference type="InterPro" id="IPR029063">
    <property type="entry name" value="SAM-dependent_MTases_sf"/>
</dbReference>
<dbReference type="Proteomes" id="UP000289497">
    <property type="component" value="Chromosome"/>
</dbReference>
<dbReference type="PANTHER" id="PTHR46098">
    <property type="entry name" value="TRNA (CYTOSINE(38)-C(5))-METHYLTRANSFERASE"/>
    <property type="match status" value="1"/>
</dbReference>
<keyword evidence="8" id="KW-1185">Reference proteome</keyword>
<evidence type="ECO:0000256" key="5">
    <source>
        <dbReference type="ARBA" id="ARBA00022747"/>
    </source>
</evidence>
<dbReference type="InterPro" id="IPR018117">
    <property type="entry name" value="C5_DNA_meth_AS"/>
</dbReference>
<evidence type="ECO:0000313" key="8">
    <source>
        <dbReference type="Proteomes" id="UP000289497"/>
    </source>
</evidence>
<dbReference type="EMBL" id="LR215039">
    <property type="protein sequence ID" value="VEU75853.1"/>
    <property type="molecule type" value="Genomic_DNA"/>
</dbReference>
<dbReference type="RefSeq" id="WP_036435163.1">
    <property type="nucleotide sequence ID" value="NZ_LR215039.1"/>
</dbReference>
<dbReference type="InterPro" id="IPR050750">
    <property type="entry name" value="C5-MTase"/>
</dbReference>
<dbReference type="Gene3D" id="3.90.120.10">
    <property type="entry name" value="DNA Methylase, subunit A, domain 2"/>
    <property type="match status" value="1"/>
</dbReference>
<dbReference type="REBASE" id="298094">
    <property type="entry name" value="M.Mco10179ORF9P"/>
</dbReference>
<keyword evidence="3 6" id="KW-0808">Transferase</keyword>
<dbReference type="Gene3D" id="3.40.50.150">
    <property type="entry name" value="Vaccinia Virus protein VP39"/>
    <property type="match status" value="1"/>
</dbReference>
<dbReference type="GO" id="GO:0009307">
    <property type="term" value="P:DNA restriction-modification system"/>
    <property type="evidence" value="ECO:0007669"/>
    <property type="project" value="UniProtKB-KW"/>
</dbReference>
<gene>
    <name evidence="7" type="primary">dcm</name>
    <name evidence="7" type="ORF">NCTC10179_00009</name>
</gene>
<dbReference type="AlphaFoldDB" id="A0A449B5H2"/>
<accession>A0A449B5H2</accession>
<keyword evidence="4 6" id="KW-0949">S-adenosyl-L-methionine</keyword>
<evidence type="ECO:0000256" key="4">
    <source>
        <dbReference type="ARBA" id="ARBA00022691"/>
    </source>
</evidence>
<dbReference type="SUPFAM" id="SSF53335">
    <property type="entry name" value="S-adenosyl-L-methionine-dependent methyltransferases"/>
    <property type="match status" value="1"/>
</dbReference>
<dbReference type="InterPro" id="IPR001525">
    <property type="entry name" value="C5_MeTfrase"/>
</dbReference>
<dbReference type="PRINTS" id="PR00105">
    <property type="entry name" value="C5METTRFRASE"/>
</dbReference>
<keyword evidence="2 6" id="KW-0489">Methyltransferase</keyword>
<dbReference type="PANTHER" id="PTHR46098:SF1">
    <property type="entry name" value="TRNA (CYTOSINE(38)-C(5))-METHYLTRANSFERASE"/>
    <property type="match status" value="1"/>
</dbReference>
<dbReference type="GO" id="GO:0003886">
    <property type="term" value="F:DNA (cytosine-5-)-methyltransferase activity"/>
    <property type="evidence" value="ECO:0007669"/>
    <property type="project" value="UniProtKB-EC"/>
</dbReference>
<dbReference type="Pfam" id="PF00145">
    <property type="entry name" value="DNA_methylase"/>
    <property type="match status" value="1"/>
</dbReference>
<proteinExistence type="inferred from homology"/>
<protein>
    <recommendedName>
        <fullName evidence="1">DNA (cytosine-5-)-methyltransferase</fullName>
        <ecNumber evidence="1">2.1.1.37</ecNumber>
    </recommendedName>
</protein>
<evidence type="ECO:0000256" key="1">
    <source>
        <dbReference type="ARBA" id="ARBA00011975"/>
    </source>
</evidence>
<evidence type="ECO:0000256" key="3">
    <source>
        <dbReference type="ARBA" id="ARBA00022679"/>
    </source>
</evidence>
<dbReference type="PROSITE" id="PS51679">
    <property type="entry name" value="SAM_MT_C5"/>
    <property type="match status" value="1"/>
</dbReference>
<name>A0A449B5H2_9BACT</name>
<evidence type="ECO:0000256" key="2">
    <source>
        <dbReference type="ARBA" id="ARBA00022603"/>
    </source>
</evidence>